<sequence>MTAGNKLARILATRTGEAIELAFVTEDGRTTRVLASEDQIDRLVDELEDVLNSPTETGSGDPPAAA</sequence>
<gene>
    <name evidence="1" type="ORF">BK022_17705</name>
    <name evidence="3" type="ORF">KEC54_10395</name>
    <name evidence="2" type="ORF">TK0001_4137</name>
</gene>
<dbReference type="GeneID" id="72989494"/>
<dbReference type="Proteomes" id="UP000233769">
    <property type="component" value="Chromosome tk0001"/>
</dbReference>
<dbReference type="EMBL" id="LT962688">
    <property type="protein sequence ID" value="SOR30739.1"/>
    <property type="molecule type" value="Genomic_DNA"/>
</dbReference>
<evidence type="ECO:0000313" key="3">
    <source>
        <dbReference type="EMBL" id="WHQ71917.1"/>
    </source>
</evidence>
<protein>
    <submittedName>
        <fullName evidence="1">Uncharacterized protein</fullName>
    </submittedName>
</protein>
<evidence type="ECO:0000313" key="4">
    <source>
        <dbReference type="Proteomes" id="UP000180215"/>
    </source>
</evidence>
<reference evidence="2" key="3">
    <citation type="submission" date="2017-10" db="EMBL/GenBank/DDBJ databases">
        <authorList>
            <person name="Banno H."/>
            <person name="Chua N.-H."/>
        </authorList>
    </citation>
    <scope>NUCLEOTIDE SEQUENCE [LARGE SCALE GENOMIC DNA]</scope>
    <source>
        <strain evidence="2">TK 0001</strain>
    </source>
</reference>
<dbReference type="EMBL" id="MNAO01000238">
    <property type="protein sequence ID" value="OHV15625.1"/>
    <property type="molecule type" value="Genomic_DNA"/>
</dbReference>
<dbReference type="Proteomes" id="UP000180215">
    <property type="component" value="Unassembled WGS sequence"/>
</dbReference>
<proteinExistence type="predicted"/>
<evidence type="ECO:0000313" key="1">
    <source>
        <dbReference type="EMBL" id="OHV15625.1"/>
    </source>
</evidence>
<accession>A0A1S1P3K1</accession>
<evidence type="ECO:0000313" key="2">
    <source>
        <dbReference type="EMBL" id="SOR30739.1"/>
    </source>
</evidence>
<dbReference type="RefSeq" id="WP_003604767.1">
    <property type="nucleotide sequence ID" value="NZ_BJVP01000002.1"/>
</dbReference>
<reference evidence="1 4" key="1">
    <citation type="submission" date="2016-10" db="EMBL/GenBank/DDBJ databases">
        <title>Draft genome sequence of Methylobacterium extorquens CP3, a seed endophyte of Crotalaria pumila with plant growth-promoting and metal tolerance properties.</title>
        <authorList>
            <person name="Sanchez-Lopez A.S."/>
            <person name="Van Hamme J.D."/>
            <person name="Thijs S."/>
            <person name="Mcammond B.M."/>
            <person name="Stevens V."/>
            <person name="Gonzalez-Chavez M.D.C."/>
            <person name="Vangronsveld J."/>
        </authorList>
    </citation>
    <scope>NUCLEOTIDE SEQUENCE [LARGE SCALE GENOMIC DNA]</scope>
    <source>
        <strain evidence="1 4">CP3</strain>
    </source>
</reference>
<evidence type="ECO:0000313" key="5">
    <source>
        <dbReference type="Proteomes" id="UP000233769"/>
    </source>
</evidence>
<dbReference type="EMBL" id="CP073633">
    <property type="protein sequence ID" value="WHQ71917.1"/>
    <property type="molecule type" value="Genomic_DNA"/>
</dbReference>
<name>A0A1S1P3K1_METEX</name>
<dbReference type="AlphaFoldDB" id="A0A1S1P3K1"/>
<reference evidence="3" key="4">
    <citation type="journal article" date="2022" name="Biotechnol. Bioprocess Eng.">
        <title>Pan-genome Analysis Reveals Comparative Genomic Features of Central Metabolic Pathways in Methylorubrum extorquens.</title>
        <authorList>
            <person name="Lee G.M."/>
            <person name="Scott-Nevros Z.K."/>
            <person name="Lee S.-M."/>
            <person name="Kim D."/>
        </authorList>
    </citation>
    <scope>NUCLEOTIDE SEQUENCE</scope>
    <source>
        <strain evidence="3">ATCC 55366</strain>
    </source>
</reference>
<dbReference type="Proteomes" id="UP001223720">
    <property type="component" value="Chromosome"/>
</dbReference>
<organism evidence="1 4">
    <name type="scientific">Methylorubrum extorquens</name>
    <name type="common">Methylobacterium dichloromethanicum</name>
    <name type="synonym">Methylobacterium extorquens</name>
    <dbReference type="NCBI Taxonomy" id="408"/>
    <lineage>
        <taxon>Bacteria</taxon>
        <taxon>Pseudomonadati</taxon>
        <taxon>Pseudomonadota</taxon>
        <taxon>Alphaproteobacteria</taxon>
        <taxon>Hyphomicrobiales</taxon>
        <taxon>Methylobacteriaceae</taxon>
        <taxon>Methylorubrum</taxon>
    </lineage>
</organism>
<reference evidence="5" key="2">
    <citation type="submission" date="2017-10" db="EMBL/GenBank/DDBJ databases">
        <authorList>
            <person name="Regsiter A."/>
            <person name="William W."/>
        </authorList>
    </citation>
    <scope>NUCLEOTIDE SEQUENCE [LARGE SCALE GENOMIC DNA]</scope>
</reference>